<evidence type="ECO:0000313" key="3">
    <source>
        <dbReference type="Proteomes" id="UP000245207"/>
    </source>
</evidence>
<dbReference type="OrthoDB" id="1750366at2759"/>
<comment type="caution">
    <text evidence="2">The sequence shown here is derived from an EMBL/GenBank/DDBJ whole genome shotgun (WGS) entry which is preliminary data.</text>
</comment>
<dbReference type="AlphaFoldDB" id="A0A2U1PT65"/>
<dbReference type="EMBL" id="PKPP01000766">
    <property type="protein sequence ID" value="PWA88923.1"/>
    <property type="molecule type" value="Genomic_DNA"/>
</dbReference>
<proteinExistence type="predicted"/>
<protein>
    <submittedName>
        <fullName evidence="2">Glycoside hydrolase, family 47</fullName>
    </submittedName>
</protein>
<accession>A0A2U1PT65</accession>
<sequence length="271" mass="30544">MSTTPPSSSPLLHLRHFRHRLHHSIIVVVHPKNTIRKLKSNKRYAKTVWRNQISVLQYYQIKKTTRHWKVHHLNNFYSNSNEKVGVVGPSTNSLCQPRRQPVKSELQDNVEGTLISSCLVPQKDHRNANHSMTFQEDGNTLGAGKMEKLLDKLVETMMSVITQTIFTKCMKRECMACSTRKFLALLMICVLTYLMVTYASPDHSIKNGMSGAKKVVPLLIKAIGWQGGSMLALETLKRVVVIGWQGGSMLALETLKRVVVSRNIEGDALVA</sequence>
<dbReference type="STRING" id="35608.A0A2U1PT65"/>
<keyword evidence="3" id="KW-1185">Reference proteome</keyword>
<dbReference type="GO" id="GO:0016787">
    <property type="term" value="F:hydrolase activity"/>
    <property type="evidence" value="ECO:0007669"/>
    <property type="project" value="UniProtKB-KW"/>
</dbReference>
<keyword evidence="1" id="KW-1133">Transmembrane helix</keyword>
<dbReference type="Proteomes" id="UP000245207">
    <property type="component" value="Unassembled WGS sequence"/>
</dbReference>
<feature type="transmembrane region" description="Helical" evidence="1">
    <location>
        <begin position="182"/>
        <end position="200"/>
    </location>
</feature>
<evidence type="ECO:0000256" key="1">
    <source>
        <dbReference type="SAM" id="Phobius"/>
    </source>
</evidence>
<reference evidence="2 3" key="1">
    <citation type="journal article" date="2018" name="Mol. Plant">
        <title>The genome of Artemisia annua provides insight into the evolution of Asteraceae family and artemisinin biosynthesis.</title>
        <authorList>
            <person name="Shen Q."/>
            <person name="Zhang L."/>
            <person name="Liao Z."/>
            <person name="Wang S."/>
            <person name="Yan T."/>
            <person name="Shi P."/>
            <person name="Liu M."/>
            <person name="Fu X."/>
            <person name="Pan Q."/>
            <person name="Wang Y."/>
            <person name="Lv Z."/>
            <person name="Lu X."/>
            <person name="Zhang F."/>
            <person name="Jiang W."/>
            <person name="Ma Y."/>
            <person name="Chen M."/>
            <person name="Hao X."/>
            <person name="Li L."/>
            <person name="Tang Y."/>
            <person name="Lv G."/>
            <person name="Zhou Y."/>
            <person name="Sun X."/>
            <person name="Brodelius P.E."/>
            <person name="Rose J.K.C."/>
            <person name="Tang K."/>
        </authorList>
    </citation>
    <scope>NUCLEOTIDE SEQUENCE [LARGE SCALE GENOMIC DNA]</scope>
    <source>
        <strain evidence="3">cv. Huhao1</strain>
        <tissue evidence="2">Leaf</tissue>
    </source>
</reference>
<name>A0A2U1PT65_ARTAN</name>
<evidence type="ECO:0000313" key="2">
    <source>
        <dbReference type="EMBL" id="PWA88923.1"/>
    </source>
</evidence>
<keyword evidence="2" id="KW-0378">Hydrolase</keyword>
<keyword evidence="1" id="KW-0472">Membrane</keyword>
<gene>
    <name evidence="2" type="ORF">CTI12_AA116010</name>
</gene>
<keyword evidence="1" id="KW-0812">Transmembrane</keyword>
<organism evidence="2 3">
    <name type="scientific">Artemisia annua</name>
    <name type="common">Sweet wormwood</name>
    <dbReference type="NCBI Taxonomy" id="35608"/>
    <lineage>
        <taxon>Eukaryota</taxon>
        <taxon>Viridiplantae</taxon>
        <taxon>Streptophyta</taxon>
        <taxon>Embryophyta</taxon>
        <taxon>Tracheophyta</taxon>
        <taxon>Spermatophyta</taxon>
        <taxon>Magnoliopsida</taxon>
        <taxon>eudicotyledons</taxon>
        <taxon>Gunneridae</taxon>
        <taxon>Pentapetalae</taxon>
        <taxon>asterids</taxon>
        <taxon>campanulids</taxon>
        <taxon>Asterales</taxon>
        <taxon>Asteraceae</taxon>
        <taxon>Asteroideae</taxon>
        <taxon>Anthemideae</taxon>
        <taxon>Artemisiinae</taxon>
        <taxon>Artemisia</taxon>
    </lineage>
</organism>